<dbReference type="EMBL" id="JBHMDY010000008">
    <property type="protein sequence ID" value="MFB9260850.1"/>
    <property type="molecule type" value="Genomic_DNA"/>
</dbReference>
<keyword evidence="1 4" id="KW-0808">Transferase</keyword>
<organism evidence="4 5">
    <name type="scientific">Dietzia aerolata</name>
    <dbReference type="NCBI Taxonomy" id="595984"/>
    <lineage>
        <taxon>Bacteria</taxon>
        <taxon>Bacillati</taxon>
        <taxon>Actinomycetota</taxon>
        <taxon>Actinomycetes</taxon>
        <taxon>Mycobacteriales</taxon>
        <taxon>Dietziaceae</taxon>
        <taxon>Dietzia</taxon>
    </lineage>
</organism>
<dbReference type="RefSeq" id="WP_182632438.1">
    <property type="nucleotide sequence ID" value="NZ_JAALDM010000143.1"/>
</dbReference>
<keyword evidence="2 4" id="KW-0012">Acyltransferase</keyword>
<dbReference type="PANTHER" id="PTHR43800:SF1">
    <property type="entry name" value="PEPTIDYL-LYSINE N-ACETYLTRANSFERASE YJAB"/>
    <property type="match status" value="1"/>
</dbReference>
<dbReference type="Proteomes" id="UP001589700">
    <property type="component" value="Unassembled WGS sequence"/>
</dbReference>
<evidence type="ECO:0000313" key="4">
    <source>
        <dbReference type="EMBL" id="MFB9260850.1"/>
    </source>
</evidence>
<comment type="caution">
    <text evidence="4">The sequence shown here is derived from an EMBL/GenBank/DDBJ whole genome shotgun (WGS) entry which is preliminary data.</text>
</comment>
<dbReference type="SUPFAM" id="SSF55729">
    <property type="entry name" value="Acyl-CoA N-acyltransferases (Nat)"/>
    <property type="match status" value="1"/>
</dbReference>
<evidence type="ECO:0000256" key="1">
    <source>
        <dbReference type="ARBA" id="ARBA00022679"/>
    </source>
</evidence>
<dbReference type="InterPro" id="IPR000182">
    <property type="entry name" value="GNAT_dom"/>
</dbReference>
<reference evidence="4 5" key="1">
    <citation type="submission" date="2024-09" db="EMBL/GenBank/DDBJ databases">
        <authorList>
            <person name="Sun Q."/>
            <person name="Mori K."/>
        </authorList>
    </citation>
    <scope>NUCLEOTIDE SEQUENCE [LARGE SCALE GENOMIC DNA]</scope>
    <source>
        <strain evidence="4 5">CCM 7659</strain>
    </source>
</reference>
<dbReference type="Pfam" id="PF00583">
    <property type="entry name" value="Acetyltransf_1"/>
    <property type="match status" value="1"/>
</dbReference>
<accession>A0ABV5JT28</accession>
<evidence type="ECO:0000256" key="2">
    <source>
        <dbReference type="ARBA" id="ARBA00023315"/>
    </source>
</evidence>
<protein>
    <submittedName>
        <fullName evidence="4">GNAT family N-acetyltransferase</fullName>
        <ecNumber evidence="4">2.3.-.-</ecNumber>
    </submittedName>
</protein>
<sequence length="169" mass="18812">MPVPRPATVSDVEQLREIERSAGQLFSEIGMDAIALDDPPTAENYRMAIERGEITVIDLDEVPTAYLRAFEVDGLMHLEQLSVAASGARRGLGRMLIEHAADSAQEQGLAGLTLTTFASVPWNAPYYARLGFRVLDEREWSPGLRRIRDEEAADGLDAWPRVCMIRESR</sequence>
<feature type="domain" description="N-acetyltransferase" evidence="3">
    <location>
        <begin position="2"/>
        <end position="154"/>
    </location>
</feature>
<dbReference type="GO" id="GO:0016746">
    <property type="term" value="F:acyltransferase activity"/>
    <property type="evidence" value="ECO:0007669"/>
    <property type="project" value="UniProtKB-KW"/>
</dbReference>
<dbReference type="PROSITE" id="PS51186">
    <property type="entry name" value="GNAT"/>
    <property type="match status" value="1"/>
</dbReference>
<dbReference type="Gene3D" id="3.40.630.30">
    <property type="match status" value="1"/>
</dbReference>
<proteinExistence type="predicted"/>
<evidence type="ECO:0000259" key="3">
    <source>
        <dbReference type="PROSITE" id="PS51186"/>
    </source>
</evidence>
<dbReference type="InterPro" id="IPR016181">
    <property type="entry name" value="Acyl_CoA_acyltransferase"/>
</dbReference>
<dbReference type="CDD" id="cd04301">
    <property type="entry name" value="NAT_SF"/>
    <property type="match status" value="1"/>
</dbReference>
<gene>
    <name evidence="4" type="ORF">ACFFVD_13675</name>
</gene>
<dbReference type="PANTHER" id="PTHR43800">
    <property type="entry name" value="PEPTIDYL-LYSINE N-ACETYLTRANSFERASE YJAB"/>
    <property type="match status" value="1"/>
</dbReference>
<keyword evidence="5" id="KW-1185">Reference proteome</keyword>
<name>A0ABV5JT28_9ACTN</name>
<evidence type="ECO:0000313" key="5">
    <source>
        <dbReference type="Proteomes" id="UP001589700"/>
    </source>
</evidence>
<dbReference type="EC" id="2.3.-.-" evidence="4"/>